<dbReference type="RefSeq" id="WP_133767528.1">
    <property type="nucleotide sequence ID" value="NZ_BAAARP010000001.1"/>
</dbReference>
<evidence type="ECO:0000313" key="3">
    <source>
        <dbReference type="Proteomes" id="UP000295344"/>
    </source>
</evidence>
<keyword evidence="1" id="KW-0472">Membrane</keyword>
<evidence type="ECO:0000313" key="2">
    <source>
        <dbReference type="EMBL" id="TDS74865.1"/>
    </source>
</evidence>
<evidence type="ECO:0000256" key="1">
    <source>
        <dbReference type="SAM" id="Phobius"/>
    </source>
</evidence>
<dbReference type="AlphaFoldDB" id="A0A4R7FD54"/>
<proteinExistence type="predicted"/>
<dbReference type="Proteomes" id="UP000295344">
    <property type="component" value="Unassembled WGS sequence"/>
</dbReference>
<keyword evidence="3" id="KW-1185">Reference proteome</keyword>
<keyword evidence="1" id="KW-1133">Transmembrane helix</keyword>
<dbReference type="EMBL" id="SOAM01000004">
    <property type="protein sequence ID" value="TDS74865.1"/>
    <property type="molecule type" value="Genomic_DNA"/>
</dbReference>
<feature type="transmembrane region" description="Helical" evidence="1">
    <location>
        <begin position="64"/>
        <end position="87"/>
    </location>
</feature>
<gene>
    <name evidence="2" type="ORF">CLV52_3387</name>
</gene>
<keyword evidence="1" id="KW-0812">Transmembrane</keyword>
<protein>
    <submittedName>
        <fullName evidence="2">Uncharacterized protein</fullName>
    </submittedName>
</protein>
<name>A0A4R7FD54_9MICO</name>
<accession>A0A4R7FD54</accession>
<sequence length="96" mass="9803">MTVWEGTIATRRTTARLCTILGAVMLAAALVLALVPGSPAVCGSLLAPMYPPDRGVLCASAQVGWLPAVLGAVVVGLLLLGAGAALAPARRSRRRR</sequence>
<reference evidence="2 3" key="1">
    <citation type="submission" date="2019-03" db="EMBL/GenBank/DDBJ databases">
        <title>Genomic Encyclopedia of Archaeal and Bacterial Type Strains, Phase II (KMG-II): from individual species to whole genera.</title>
        <authorList>
            <person name="Goeker M."/>
        </authorList>
    </citation>
    <scope>NUCLEOTIDE SEQUENCE [LARGE SCALE GENOMIC DNA]</scope>
    <source>
        <strain evidence="2 3">DSM 24782</strain>
    </source>
</reference>
<comment type="caution">
    <text evidence="2">The sequence shown here is derived from an EMBL/GenBank/DDBJ whole genome shotgun (WGS) entry which is preliminary data.</text>
</comment>
<organism evidence="2 3">
    <name type="scientific">Amnibacterium kyonggiense</name>
    <dbReference type="NCBI Taxonomy" id="595671"/>
    <lineage>
        <taxon>Bacteria</taxon>
        <taxon>Bacillati</taxon>
        <taxon>Actinomycetota</taxon>
        <taxon>Actinomycetes</taxon>
        <taxon>Micrococcales</taxon>
        <taxon>Microbacteriaceae</taxon>
        <taxon>Amnibacterium</taxon>
    </lineage>
</organism>